<dbReference type="InterPro" id="IPR009203">
    <property type="entry name" value="Knr4/Smi1"/>
</dbReference>
<feature type="compositionally biased region" description="Low complexity" evidence="2">
    <location>
        <begin position="172"/>
        <end position="183"/>
    </location>
</feature>
<dbReference type="SUPFAM" id="SSF160631">
    <property type="entry name" value="SMI1/KNR4-like"/>
    <property type="match status" value="1"/>
</dbReference>
<dbReference type="PIRSF" id="PIRSF017023">
    <property type="entry name" value="KNR4"/>
    <property type="match status" value="1"/>
</dbReference>
<evidence type="ECO:0000313" key="5">
    <source>
        <dbReference type="Proteomes" id="UP000191144"/>
    </source>
</evidence>
<proteinExistence type="inferred from homology"/>
<organism evidence="4 5">
    <name type="scientific">Lachancea meyersii CBS 8951</name>
    <dbReference type="NCBI Taxonomy" id="1266667"/>
    <lineage>
        <taxon>Eukaryota</taxon>
        <taxon>Fungi</taxon>
        <taxon>Dikarya</taxon>
        <taxon>Ascomycota</taxon>
        <taxon>Saccharomycotina</taxon>
        <taxon>Saccharomycetes</taxon>
        <taxon>Saccharomycetales</taxon>
        <taxon>Saccharomycetaceae</taxon>
        <taxon>Lachancea</taxon>
    </lineage>
</organism>
<dbReference type="InterPro" id="IPR037883">
    <property type="entry name" value="Knr4/Smi1-like_sf"/>
</dbReference>
<feature type="compositionally biased region" description="Basic and acidic residues" evidence="2">
    <location>
        <begin position="508"/>
        <end position="527"/>
    </location>
</feature>
<feature type="compositionally biased region" description="Basic and acidic residues" evidence="2">
    <location>
        <begin position="441"/>
        <end position="464"/>
    </location>
</feature>
<comment type="similarity">
    <text evidence="1">Belongs to the KNR4/SMI1 family.</text>
</comment>
<dbReference type="OrthoDB" id="2305498at2759"/>
<dbReference type="Proteomes" id="UP000191144">
    <property type="component" value="Chromosome E"/>
</dbReference>
<evidence type="ECO:0000313" key="4">
    <source>
        <dbReference type="EMBL" id="SCU88856.1"/>
    </source>
</evidence>
<dbReference type="AlphaFoldDB" id="A0A1G4JF43"/>
<sequence length="527" mass="57711">MQNFKKKWKELVYSFSTEDRYADYNGRTEGSDNSTRPASSVANPAASSSQIQLTDFTDGPVGGTNDGVSETMLAWRHIDAWASEHHSDLYATLSEPCTRTDISRAESDLNIVFPASVRASFRLHDGQEDLESLTGTSGLLFGLQLMSLDQVVHMTQTWRNVAANMAKHNRETSPSATSSASASGLNVEAPNKAATPQVLKSKGYGKLETQDFQGMNPTLQRDISNNYNKQFKLNSIPQQNSIPLEAVQSLYANPGWIPLVTDNAGNHIAVDLAPGPKGHYGQIILFGREFDIKYVVANNWGDFLLSFANDLERGNWYIMDGDDDYLSGAGDLVFRDKDAGNTVRDYFEVLKWRSHKAWQTQQEEKKVAAEIGSVGTSAGHSKDLTSQTLISSLSLVEQEPTAVTDSTAETEDIKGAEKKTTKSTVLDSSVNSTQASLSSEDASKDKHPAKDNTEPQASKDEPADQKIVLDTTKSAGNELQKDQEDQESKNNGVNDEKSAQTQAPEGQDAAKDDDVHELKEEFENVAL</sequence>
<dbReference type="EMBL" id="LT598481">
    <property type="protein sequence ID" value="SCU88856.1"/>
    <property type="molecule type" value="Genomic_DNA"/>
</dbReference>
<feature type="region of interest" description="Disordered" evidence="2">
    <location>
        <begin position="396"/>
        <end position="527"/>
    </location>
</feature>
<dbReference type="PANTHER" id="PTHR47432:SF1">
    <property type="entry name" value="CELL WALL ASSEMBLY REGULATOR SMI1"/>
    <property type="match status" value="1"/>
</dbReference>
<dbReference type="InterPro" id="IPR018958">
    <property type="entry name" value="Knr4/Smi1-like_dom"/>
</dbReference>
<evidence type="ECO:0000256" key="1">
    <source>
        <dbReference type="ARBA" id="ARBA00005303"/>
    </source>
</evidence>
<keyword evidence="5" id="KW-1185">Reference proteome</keyword>
<dbReference type="Pfam" id="PF09346">
    <property type="entry name" value="SMI1_KNR4"/>
    <property type="match status" value="1"/>
</dbReference>
<protein>
    <submittedName>
        <fullName evidence="4">LAME_0E01376g1_1</fullName>
    </submittedName>
</protein>
<feature type="compositionally biased region" description="Basic and acidic residues" evidence="2">
    <location>
        <begin position="479"/>
        <end position="498"/>
    </location>
</feature>
<reference evidence="5" key="1">
    <citation type="submission" date="2016-03" db="EMBL/GenBank/DDBJ databases">
        <authorList>
            <person name="Devillers Hugo."/>
        </authorList>
    </citation>
    <scope>NUCLEOTIDE SEQUENCE [LARGE SCALE GENOMIC DNA]</scope>
</reference>
<evidence type="ECO:0000259" key="3">
    <source>
        <dbReference type="SMART" id="SM00860"/>
    </source>
</evidence>
<evidence type="ECO:0000256" key="2">
    <source>
        <dbReference type="SAM" id="MobiDB-lite"/>
    </source>
</evidence>
<accession>A0A1G4JF43</accession>
<feature type="compositionally biased region" description="Polar residues" evidence="2">
    <location>
        <begin position="422"/>
        <end position="440"/>
    </location>
</feature>
<dbReference type="PANTHER" id="PTHR47432">
    <property type="entry name" value="CELL WALL ASSEMBLY REGULATOR SMI1"/>
    <property type="match status" value="1"/>
</dbReference>
<feature type="region of interest" description="Disordered" evidence="2">
    <location>
        <begin position="22"/>
        <end position="63"/>
    </location>
</feature>
<dbReference type="InterPro" id="IPR051873">
    <property type="entry name" value="KNR4/SMI1_regulator"/>
</dbReference>
<dbReference type="GO" id="GO:0070880">
    <property type="term" value="P:fungal-type cell wall beta-glucan biosynthetic process"/>
    <property type="evidence" value="ECO:0007669"/>
    <property type="project" value="TreeGrafter"/>
</dbReference>
<name>A0A1G4JF43_9SACH</name>
<feature type="domain" description="Knr4/Smi1-like" evidence="3">
    <location>
        <begin position="96"/>
        <end position="306"/>
    </location>
</feature>
<gene>
    <name evidence="4" type="ORF">LAME_0E01376G</name>
</gene>
<feature type="region of interest" description="Disordered" evidence="2">
    <location>
        <begin position="167"/>
        <end position="192"/>
    </location>
</feature>
<dbReference type="SMART" id="SM00860">
    <property type="entry name" value="SMI1_KNR4"/>
    <property type="match status" value="1"/>
</dbReference>
<feature type="compositionally biased region" description="Basic and acidic residues" evidence="2">
    <location>
        <begin position="411"/>
        <end position="420"/>
    </location>
</feature>
<dbReference type="GO" id="GO:0043332">
    <property type="term" value="C:mating projection tip"/>
    <property type="evidence" value="ECO:0007669"/>
    <property type="project" value="TreeGrafter"/>
</dbReference>
<feature type="compositionally biased region" description="Low complexity" evidence="2">
    <location>
        <begin position="37"/>
        <end position="49"/>
    </location>
</feature>